<protein>
    <submittedName>
        <fullName evidence="1">Uncharacterized protein</fullName>
    </submittedName>
</protein>
<dbReference type="OrthoDB" id="6048940at2759"/>
<gene>
    <name evidence="1" type="ORF">MGAL_10B007683</name>
</gene>
<sequence>MNGNSKQQDNFDDENLLVMKKTTYWDIYGVKRFSYPGKRKFTPLLYQSLDGGRMVILNDVFGLTISQFERKYRACLERRKSKEQWILNLRYPDKSSKEYLEYLENCTVCNKGKIDQSNNKVLLGVLESIQCRGVDGLIHNLFSLNNEHPRSLSTKSESSFISLDFLLYKTTCPAIDTVDNGVSRHYKALPCIYSLLNCESSTFIIDSCNFFKDNISQIVVQLLLSPNTIGTTYNIRKRYHTLFRHIIKTDAVSGWLLYSSFYYVTRQFNVALRITDYVLSRWSPCMLLVDSGVDSDIQTNEYRHNVHTSMSLNERLKIATAQHVHYGPNSSLIPEELKLEVESEVMNILPNVMCNCLRFLCYRHLGDIFNRQQAIRDLYKAVKDKYLSANTESNALTLLGVCFEISGDKDIAYQCYDEALQCDSYICPSAEVRRPIINGERNM</sequence>
<evidence type="ECO:0000313" key="1">
    <source>
        <dbReference type="EMBL" id="VDI69398.1"/>
    </source>
</evidence>
<name>A0A8B6GUZ0_MYTGA</name>
<comment type="caution">
    <text evidence="1">The sequence shown here is derived from an EMBL/GenBank/DDBJ whole genome shotgun (WGS) entry which is preliminary data.</text>
</comment>
<dbReference type="EMBL" id="UYJE01009024">
    <property type="protein sequence ID" value="VDI69398.1"/>
    <property type="molecule type" value="Genomic_DNA"/>
</dbReference>
<accession>A0A8B6GUZ0</accession>
<reference evidence="1" key="1">
    <citation type="submission" date="2018-11" db="EMBL/GenBank/DDBJ databases">
        <authorList>
            <person name="Alioto T."/>
            <person name="Alioto T."/>
        </authorList>
    </citation>
    <scope>NUCLEOTIDE SEQUENCE</scope>
</reference>
<keyword evidence="2" id="KW-1185">Reference proteome</keyword>
<dbReference type="AlphaFoldDB" id="A0A8B6GUZ0"/>
<evidence type="ECO:0000313" key="2">
    <source>
        <dbReference type="Proteomes" id="UP000596742"/>
    </source>
</evidence>
<organism evidence="1 2">
    <name type="scientific">Mytilus galloprovincialis</name>
    <name type="common">Mediterranean mussel</name>
    <dbReference type="NCBI Taxonomy" id="29158"/>
    <lineage>
        <taxon>Eukaryota</taxon>
        <taxon>Metazoa</taxon>
        <taxon>Spiralia</taxon>
        <taxon>Lophotrochozoa</taxon>
        <taxon>Mollusca</taxon>
        <taxon>Bivalvia</taxon>
        <taxon>Autobranchia</taxon>
        <taxon>Pteriomorphia</taxon>
        <taxon>Mytilida</taxon>
        <taxon>Mytiloidea</taxon>
        <taxon>Mytilidae</taxon>
        <taxon>Mytilinae</taxon>
        <taxon>Mytilus</taxon>
    </lineage>
</organism>
<dbReference type="Proteomes" id="UP000596742">
    <property type="component" value="Unassembled WGS sequence"/>
</dbReference>
<proteinExistence type="predicted"/>